<dbReference type="EMBL" id="JAGGNH010000007">
    <property type="protein sequence ID" value="KAJ0966907.1"/>
    <property type="molecule type" value="Genomic_DNA"/>
</dbReference>
<organism evidence="2 3">
    <name type="scientific">Dioscorea zingiberensis</name>
    <dbReference type="NCBI Taxonomy" id="325984"/>
    <lineage>
        <taxon>Eukaryota</taxon>
        <taxon>Viridiplantae</taxon>
        <taxon>Streptophyta</taxon>
        <taxon>Embryophyta</taxon>
        <taxon>Tracheophyta</taxon>
        <taxon>Spermatophyta</taxon>
        <taxon>Magnoliopsida</taxon>
        <taxon>Liliopsida</taxon>
        <taxon>Dioscoreales</taxon>
        <taxon>Dioscoreaceae</taxon>
        <taxon>Dioscorea</taxon>
    </lineage>
</organism>
<proteinExistence type="inferred from homology"/>
<comment type="caution">
    <text evidence="2">The sequence shown here is derived from an EMBL/GenBank/DDBJ whole genome shotgun (WGS) entry which is preliminary data.</text>
</comment>
<reference evidence="2" key="1">
    <citation type="submission" date="2021-03" db="EMBL/GenBank/DDBJ databases">
        <authorList>
            <person name="Li Z."/>
            <person name="Yang C."/>
        </authorList>
    </citation>
    <scope>NUCLEOTIDE SEQUENCE</scope>
    <source>
        <strain evidence="2">Dzin_1.0</strain>
        <tissue evidence="2">Leaf</tissue>
    </source>
</reference>
<reference evidence="2" key="2">
    <citation type="journal article" date="2022" name="Hortic Res">
        <title>The genome of Dioscorea zingiberensis sheds light on the biosynthesis, origin and evolution of the medicinally important diosgenin saponins.</title>
        <authorList>
            <person name="Li Y."/>
            <person name="Tan C."/>
            <person name="Li Z."/>
            <person name="Guo J."/>
            <person name="Li S."/>
            <person name="Chen X."/>
            <person name="Wang C."/>
            <person name="Dai X."/>
            <person name="Yang H."/>
            <person name="Song W."/>
            <person name="Hou L."/>
            <person name="Xu J."/>
            <person name="Tong Z."/>
            <person name="Xu A."/>
            <person name="Yuan X."/>
            <person name="Wang W."/>
            <person name="Yang Q."/>
            <person name="Chen L."/>
            <person name="Sun Z."/>
            <person name="Wang K."/>
            <person name="Pan B."/>
            <person name="Chen J."/>
            <person name="Bao Y."/>
            <person name="Liu F."/>
            <person name="Qi X."/>
            <person name="Gang D.R."/>
            <person name="Wen J."/>
            <person name="Li J."/>
        </authorList>
    </citation>
    <scope>NUCLEOTIDE SEQUENCE</scope>
    <source>
        <strain evidence="2">Dzin_1.0</strain>
    </source>
</reference>
<dbReference type="GO" id="GO:0009733">
    <property type="term" value="P:response to auxin"/>
    <property type="evidence" value="ECO:0007669"/>
    <property type="project" value="InterPro"/>
</dbReference>
<dbReference type="PANTHER" id="PTHR31175">
    <property type="entry name" value="AUXIN-RESPONSIVE FAMILY PROTEIN"/>
    <property type="match status" value="1"/>
</dbReference>
<dbReference type="Pfam" id="PF02519">
    <property type="entry name" value="Auxin_inducible"/>
    <property type="match status" value="1"/>
</dbReference>
<dbReference type="InterPro" id="IPR003676">
    <property type="entry name" value="SAUR_fam"/>
</dbReference>
<dbReference type="AlphaFoldDB" id="A0A9D5C5G7"/>
<evidence type="ECO:0000313" key="2">
    <source>
        <dbReference type="EMBL" id="KAJ0966907.1"/>
    </source>
</evidence>
<protein>
    <submittedName>
        <fullName evidence="2">Uncharacterized protein</fullName>
    </submittedName>
</protein>
<sequence length="140" mass="16055">MNPKKLLKMAKKWQKVAAAQGRRSSRNSDDFGVSNIANKGHFFVYTREGKRFMVPLGYLESTVFQEILKISEEEFGLPSHGPITLPFDAVFMEYVVSCLGRRLSEDAEREMFNSILVNYRSNCTLIPDQQHMLQPLVCSF</sequence>
<comment type="similarity">
    <text evidence="1">Belongs to the ARG7 family.</text>
</comment>
<gene>
    <name evidence="2" type="ORF">J5N97_023824</name>
</gene>
<dbReference type="Proteomes" id="UP001085076">
    <property type="component" value="Miscellaneous, Linkage group lg07"/>
</dbReference>
<accession>A0A9D5C5G7</accession>
<evidence type="ECO:0000256" key="1">
    <source>
        <dbReference type="ARBA" id="ARBA00006974"/>
    </source>
</evidence>
<name>A0A9D5C5G7_9LILI</name>
<dbReference type="OrthoDB" id="605123at2759"/>
<evidence type="ECO:0000313" key="3">
    <source>
        <dbReference type="Proteomes" id="UP001085076"/>
    </source>
</evidence>
<keyword evidence="3" id="KW-1185">Reference proteome</keyword>